<comment type="caution">
    <text evidence="8">The sequence shown here is derived from an EMBL/GenBank/DDBJ whole genome shotgun (WGS) entry which is preliminary data.</text>
</comment>
<keyword evidence="2" id="KW-0229">DNA integration</keyword>
<dbReference type="InterPro" id="IPR025269">
    <property type="entry name" value="SAM-like_dom"/>
</dbReference>
<dbReference type="PROSITE" id="PS51898">
    <property type="entry name" value="TYR_RECOMBINASE"/>
    <property type="match status" value="1"/>
</dbReference>
<evidence type="ECO:0000313" key="8">
    <source>
        <dbReference type="EMBL" id="KAA8480050.1"/>
    </source>
</evidence>
<dbReference type="OrthoDB" id="892893at2"/>
<evidence type="ECO:0000256" key="2">
    <source>
        <dbReference type="ARBA" id="ARBA00022908"/>
    </source>
</evidence>
<evidence type="ECO:0000256" key="1">
    <source>
        <dbReference type="ARBA" id="ARBA00008857"/>
    </source>
</evidence>
<reference evidence="8 9" key="1">
    <citation type="submission" date="2019-09" db="EMBL/GenBank/DDBJ databases">
        <title>Pararcticibacter amylolyticus gen. nov., sp. nov., isolated from a rottenly hemp rope, and reclassification of Pedobacter tournemirensis as Pararcticibacter tournemirensis comb. nov.</title>
        <authorList>
            <person name="Cai Y."/>
        </authorList>
    </citation>
    <scope>NUCLEOTIDE SEQUENCE [LARGE SCALE GENOMIC DNA]</scope>
    <source>
        <strain evidence="8 9">TF5-37.2-LB10</strain>
    </source>
</reference>
<dbReference type="InterPro" id="IPR011010">
    <property type="entry name" value="DNA_brk_join_enz"/>
</dbReference>
<gene>
    <name evidence="8" type="ORF">F1649_15605</name>
</gene>
<evidence type="ECO:0000259" key="7">
    <source>
        <dbReference type="PROSITE" id="PS51900"/>
    </source>
</evidence>
<dbReference type="Gene3D" id="1.10.443.10">
    <property type="entry name" value="Intergrase catalytic core"/>
    <property type="match status" value="1"/>
</dbReference>
<evidence type="ECO:0000256" key="5">
    <source>
        <dbReference type="PROSITE-ProRule" id="PRU01248"/>
    </source>
</evidence>
<dbReference type="InterPro" id="IPR035386">
    <property type="entry name" value="Arm-DNA-bind_5"/>
</dbReference>
<dbReference type="InterPro" id="IPR010998">
    <property type="entry name" value="Integrase_recombinase_N"/>
</dbReference>
<dbReference type="GO" id="GO:0006310">
    <property type="term" value="P:DNA recombination"/>
    <property type="evidence" value="ECO:0007669"/>
    <property type="project" value="UniProtKB-KW"/>
</dbReference>
<dbReference type="Proteomes" id="UP000322918">
    <property type="component" value="Unassembled WGS sequence"/>
</dbReference>
<proteinExistence type="inferred from homology"/>
<dbReference type="SUPFAM" id="SSF56349">
    <property type="entry name" value="DNA breaking-rejoining enzymes"/>
    <property type="match status" value="1"/>
</dbReference>
<keyword evidence="3 5" id="KW-0238">DNA-binding</keyword>
<dbReference type="Pfam" id="PF13102">
    <property type="entry name" value="Phage_int_SAM_5"/>
    <property type="match status" value="1"/>
</dbReference>
<dbReference type="GO" id="GO:0015074">
    <property type="term" value="P:DNA integration"/>
    <property type="evidence" value="ECO:0007669"/>
    <property type="project" value="UniProtKB-KW"/>
</dbReference>
<dbReference type="PANTHER" id="PTHR30349">
    <property type="entry name" value="PHAGE INTEGRASE-RELATED"/>
    <property type="match status" value="1"/>
</dbReference>
<dbReference type="PROSITE" id="PS51900">
    <property type="entry name" value="CB"/>
    <property type="match status" value="1"/>
</dbReference>
<dbReference type="Pfam" id="PF00589">
    <property type="entry name" value="Phage_integrase"/>
    <property type="match status" value="1"/>
</dbReference>
<name>A0A5M9H0F8_9SPHI</name>
<dbReference type="InterPro" id="IPR013762">
    <property type="entry name" value="Integrase-like_cat_sf"/>
</dbReference>
<evidence type="ECO:0000256" key="3">
    <source>
        <dbReference type="ARBA" id="ARBA00023125"/>
    </source>
</evidence>
<sequence>MVKYLIINNMRLNENLSVLFWLYKSKGSKNGLVPLYVRITVGGLRFGFSTGKKINPVYWDEEHGIPKKECPDYKVISTYLKRTEIEIERQYNILTSVQDVVTVEMLKDALFPKPTEEKGLTAAIKIFIGDFEELVNAGKKSPGTLRRYRRTERNVAAFLRSKYKQKDVNLEKVDFYFAEQFYRFLLTRSMNDNTAKQHVKTIKQVVKKAVNLGWSPSSRLAEYKCAYKHPQREFLSMEEIYALYNKRIAVERLSEVRDVFIFCCFTGYAYETVYKLQKANLFKGVDGKLWIRKNRAKTGTEETVPLLPVPLAIIEKYKDHPYCVVNDRLLPVNSNQRFNAYLKEIAEICGINKRLTTHMARHTFATTVTLEQDVPIETVSNMLGHKDIRTTQIYAKITKRKVSNNMKELQEKLFLKNGSLKDQNF</sequence>
<dbReference type="InterPro" id="IPR044068">
    <property type="entry name" value="CB"/>
</dbReference>
<evidence type="ECO:0000259" key="6">
    <source>
        <dbReference type="PROSITE" id="PS51898"/>
    </source>
</evidence>
<feature type="domain" description="Core-binding (CB)" evidence="7">
    <location>
        <begin position="118"/>
        <end position="210"/>
    </location>
</feature>
<dbReference type="PANTHER" id="PTHR30349:SF64">
    <property type="entry name" value="PROPHAGE INTEGRASE INTD-RELATED"/>
    <property type="match status" value="1"/>
</dbReference>
<dbReference type="EMBL" id="VWNE01000026">
    <property type="protein sequence ID" value="KAA8480050.1"/>
    <property type="molecule type" value="Genomic_DNA"/>
</dbReference>
<dbReference type="InterPro" id="IPR050090">
    <property type="entry name" value="Tyrosine_recombinase_XerCD"/>
</dbReference>
<evidence type="ECO:0000256" key="4">
    <source>
        <dbReference type="ARBA" id="ARBA00023172"/>
    </source>
</evidence>
<organism evidence="8 9">
    <name type="scientific">Arcticibacter tournemirensis</name>
    <dbReference type="NCBI Taxonomy" id="699437"/>
    <lineage>
        <taxon>Bacteria</taxon>
        <taxon>Pseudomonadati</taxon>
        <taxon>Bacteroidota</taxon>
        <taxon>Sphingobacteriia</taxon>
        <taxon>Sphingobacteriales</taxon>
        <taxon>Sphingobacteriaceae</taxon>
        <taxon>Arcticibacter</taxon>
    </lineage>
</organism>
<accession>A0A5M9H0F8</accession>
<evidence type="ECO:0000313" key="9">
    <source>
        <dbReference type="Proteomes" id="UP000322918"/>
    </source>
</evidence>
<dbReference type="GO" id="GO:0003677">
    <property type="term" value="F:DNA binding"/>
    <property type="evidence" value="ECO:0007669"/>
    <property type="project" value="UniProtKB-UniRule"/>
</dbReference>
<comment type="similarity">
    <text evidence="1">Belongs to the 'phage' integrase family.</text>
</comment>
<dbReference type="Pfam" id="PF17293">
    <property type="entry name" value="Arm-DNA-bind_5"/>
    <property type="match status" value="1"/>
</dbReference>
<keyword evidence="4" id="KW-0233">DNA recombination</keyword>
<keyword evidence="9" id="KW-1185">Reference proteome</keyword>
<dbReference type="CDD" id="cd01185">
    <property type="entry name" value="INTN1_C_like"/>
    <property type="match status" value="1"/>
</dbReference>
<protein>
    <submittedName>
        <fullName evidence="8">Site-specific integrase</fullName>
    </submittedName>
</protein>
<feature type="domain" description="Tyr recombinase" evidence="6">
    <location>
        <begin position="230"/>
        <end position="407"/>
    </location>
</feature>
<dbReference type="InterPro" id="IPR002104">
    <property type="entry name" value="Integrase_catalytic"/>
</dbReference>
<dbReference type="AlphaFoldDB" id="A0A5M9H0F8"/>
<dbReference type="Gene3D" id="1.10.150.130">
    <property type="match status" value="1"/>
</dbReference>